<gene>
    <name evidence="2" type="ORF">MM415A00851_0004</name>
    <name evidence="1" type="ORF">MM415B01657_0004</name>
</gene>
<dbReference type="EMBL" id="MT142388">
    <property type="protein sequence ID" value="QJA79600.1"/>
    <property type="molecule type" value="Genomic_DNA"/>
</dbReference>
<accession>A0A6M3KCM3</accession>
<proteinExistence type="predicted"/>
<dbReference type="AlphaFoldDB" id="A0A6M3KCM3"/>
<organism evidence="2">
    <name type="scientific">viral metagenome</name>
    <dbReference type="NCBI Taxonomy" id="1070528"/>
    <lineage>
        <taxon>unclassified sequences</taxon>
        <taxon>metagenomes</taxon>
        <taxon>organismal metagenomes</taxon>
    </lineage>
</organism>
<evidence type="ECO:0000313" key="2">
    <source>
        <dbReference type="EMBL" id="QJA79600.1"/>
    </source>
</evidence>
<name>A0A6M3KCM3_9ZZZZ</name>
<evidence type="ECO:0000313" key="1">
    <source>
        <dbReference type="EMBL" id="QJA57361.1"/>
    </source>
</evidence>
<dbReference type="EMBL" id="MT141269">
    <property type="protein sequence ID" value="QJA57361.1"/>
    <property type="molecule type" value="Genomic_DNA"/>
</dbReference>
<protein>
    <submittedName>
        <fullName evidence="2">Uncharacterized protein</fullName>
    </submittedName>
</protein>
<sequence>MKCPECKKNVSSDDFKVEVFGDDVDVEFVCRSCGYEAIIGFGEEDLDSEEAI</sequence>
<reference evidence="2" key="1">
    <citation type="submission" date="2020-03" db="EMBL/GenBank/DDBJ databases">
        <title>The deep terrestrial virosphere.</title>
        <authorList>
            <person name="Holmfeldt K."/>
            <person name="Nilsson E."/>
            <person name="Simone D."/>
            <person name="Lopez-Fernandez M."/>
            <person name="Wu X."/>
            <person name="de Brujin I."/>
            <person name="Lundin D."/>
            <person name="Andersson A."/>
            <person name="Bertilsson S."/>
            <person name="Dopson M."/>
        </authorList>
    </citation>
    <scope>NUCLEOTIDE SEQUENCE</scope>
    <source>
        <strain evidence="2">MM415A00851</strain>
        <strain evidence="1">MM415B01657</strain>
    </source>
</reference>